<evidence type="ECO:0000256" key="1">
    <source>
        <dbReference type="ARBA" id="ARBA00022723"/>
    </source>
</evidence>
<evidence type="ECO:0000313" key="2">
    <source>
        <dbReference type="EMBL" id="KAK1651757.1"/>
    </source>
</evidence>
<proteinExistence type="predicted"/>
<reference evidence="2" key="1">
    <citation type="submission" date="2023-07" db="EMBL/GenBank/DDBJ databases">
        <title>A chromosome-level genome assembly of Lolium multiflorum.</title>
        <authorList>
            <person name="Chen Y."/>
            <person name="Copetti D."/>
            <person name="Kolliker R."/>
            <person name="Studer B."/>
        </authorList>
    </citation>
    <scope>NUCLEOTIDE SEQUENCE</scope>
    <source>
        <strain evidence="2">02402/16</strain>
        <tissue evidence="2">Leaf</tissue>
    </source>
</reference>
<protein>
    <submittedName>
        <fullName evidence="2">Uncharacterized protein</fullName>
    </submittedName>
</protein>
<dbReference type="Proteomes" id="UP001231189">
    <property type="component" value="Unassembled WGS sequence"/>
</dbReference>
<evidence type="ECO:0000313" key="3">
    <source>
        <dbReference type="Proteomes" id="UP001231189"/>
    </source>
</evidence>
<organism evidence="2 3">
    <name type="scientific">Lolium multiflorum</name>
    <name type="common">Italian ryegrass</name>
    <name type="synonym">Lolium perenne subsp. multiflorum</name>
    <dbReference type="NCBI Taxonomy" id="4521"/>
    <lineage>
        <taxon>Eukaryota</taxon>
        <taxon>Viridiplantae</taxon>
        <taxon>Streptophyta</taxon>
        <taxon>Embryophyta</taxon>
        <taxon>Tracheophyta</taxon>
        <taxon>Spermatophyta</taxon>
        <taxon>Magnoliopsida</taxon>
        <taxon>Liliopsida</taxon>
        <taxon>Poales</taxon>
        <taxon>Poaceae</taxon>
        <taxon>BOP clade</taxon>
        <taxon>Pooideae</taxon>
        <taxon>Poodae</taxon>
        <taxon>Poeae</taxon>
        <taxon>Poeae Chloroplast Group 2 (Poeae type)</taxon>
        <taxon>Loliodinae</taxon>
        <taxon>Loliinae</taxon>
        <taxon>Lolium</taxon>
    </lineage>
</organism>
<accession>A0AAD8SGK3</accession>
<comment type="caution">
    <text evidence="2">The sequence shown here is derived from an EMBL/GenBank/DDBJ whole genome shotgun (WGS) entry which is preliminary data.</text>
</comment>
<keyword evidence="1" id="KW-0479">Metal-binding</keyword>
<dbReference type="GO" id="GO:0046872">
    <property type="term" value="F:metal ion binding"/>
    <property type="evidence" value="ECO:0007669"/>
    <property type="project" value="UniProtKB-KW"/>
</dbReference>
<name>A0AAD8SGK3_LOLMU</name>
<keyword evidence="3" id="KW-1185">Reference proteome</keyword>
<dbReference type="PANTHER" id="PTHR48073">
    <property type="entry name" value="O-SUCCINYLBENZOATE SYNTHASE-RELATED"/>
    <property type="match status" value="1"/>
</dbReference>
<gene>
    <name evidence="2" type="ORF">QYE76_069562</name>
</gene>
<dbReference type="AlphaFoldDB" id="A0AAD8SGK3"/>
<dbReference type="PANTHER" id="PTHR48073:SF2">
    <property type="entry name" value="O-SUCCINYLBENZOATE SYNTHASE"/>
    <property type="match status" value="1"/>
</dbReference>
<sequence>MGVTPIHFEQPVHRDYCGCLHDVSIATMDKYRVVVIDDESCQSLFDAQKIIHGNLAHVIEPEKSGFADKLCLVGQWYFSDSSLTRSILACRLLKVHPRLTSMENILCL</sequence>
<dbReference type="EMBL" id="JAUUTY010000004">
    <property type="protein sequence ID" value="KAK1651757.1"/>
    <property type="molecule type" value="Genomic_DNA"/>
</dbReference>